<dbReference type="Proteomes" id="UP001238969">
    <property type="component" value="Unassembled WGS sequence"/>
</dbReference>
<dbReference type="AlphaFoldDB" id="A0ABD4ZFW7"/>
<evidence type="ECO:0000313" key="2">
    <source>
        <dbReference type="EMBL" id="MDK6862311.1"/>
    </source>
</evidence>
<protein>
    <recommendedName>
        <fullName evidence="4">CopG family transcriptional regulator</fullName>
    </recommendedName>
</protein>
<gene>
    <name evidence="2" type="ORF">QP355_06655</name>
</gene>
<feature type="compositionally biased region" description="Basic and acidic residues" evidence="1">
    <location>
        <begin position="54"/>
        <end position="65"/>
    </location>
</feature>
<organism evidence="2 3">
    <name type="scientific">Gardnerella vaginalis</name>
    <dbReference type="NCBI Taxonomy" id="2702"/>
    <lineage>
        <taxon>Bacteria</taxon>
        <taxon>Bacillati</taxon>
        <taxon>Actinomycetota</taxon>
        <taxon>Actinomycetes</taxon>
        <taxon>Bifidobacteriales</taxon>
        <taxon>Bifidobacteriaceae</taxon>
        <taxon>Gardnerella</taxon>
    </lineage>
</organism>
<name>A0ABD4ZFW7_GARVA</name>
<evidence type="ECO:0000313" key="3">
    <source>
        <dbReference type="Proteomes" id="UP001238969"/>
    </source>
</evidence>
<proteinExistence type="predicted"/>
<feature type="region of interest" description="Disordered" evidence="1">
    <location>
        <begin position="54"/>
        <end position="83"/>
    </location>
</feature>
<evidence type="ECO:0008006" key="4">
    <source>
        <dbReference type="Google" id="ProtNLM"/>
    </source>
</evidence>
<evidence type="ECO:0000256" key="1">
    <source>
        <dbReference type="SAM" id="MobiDB-lite"/>
    </source>
</evidence>
<accession>A0ABD4ZFW7</accession>
<dbReference type="RefSeq" id="WP_285064681.1">
    <property type="nucleotide sequence ID" value="NZ_JASOLZ010000030.1"/>
</dbReference>
<comment type="caution">
    <text evidence="2">The sequence shown here is derived from an EMBL/GenBank/DDBJ whole genome shotgun (WGS) entry which is preliminary data.</text>
</comment>
<sequence length="95" mass="10980">MLTNRKAVKIYTSTDIYENVRREAYEKHESMSFIVSKILSEYYSSLARKKALQKAKDTTAIEPKHPSLKPYRPKSAQSSINNGNKFGFNEFEESI</sequence>
<dbReference type="EMBL" id="JASOLZ010000030">
    <property type="protein sequence ID" value="MDK6862311.1"/>
    <property type="molecule type" value="Genomic_DNA"/>
</dbReference>
<reference evidence="2 3" key="1">
    <citation type="submission" date="2023-05" db="EMBL/GenBank/DDBJ databases">
        <title>Cataloging the Phylogenetic Diversity of Human Bladder Bacteria.</title>
        <authorList>
            <person name="Du J."/>
        </authorList>
    </citation>
    <scope>NUCLEOTIDE SEQUENCE [LARGE SCALE GENOMIC DNA]</scope>
    <source>
        <strain evidence="2 3">UMB6972</strain>
    </source>
</reference>
<feature type="non-terminal residue" evidence="2">
    <location>
        <position position="95"/>
    </location>
</feature>